<evidence type="ECO:0000256" key="1">
    <source>
        <dbReference type="SAM" id="Phobius"/>
    </source>
</evidence>
<keyword evidence="1" id="KW-1133">Transmembrane helix</keyword>
<feature type="transmembrane region" description="Helical" evidence="1">
    <location>
        <begin position="144"/>
        <end position="161"/>
    </location>
</feature>
<gene>
    <name evidence="2" type="ORF">HOV93_07820</name>
</gene>
<feature type="transmembrane region" description="Helical" evidence="1">
    <location>
        <begin position="17"/>
        <end position="38"/>
    </location>
</feature>
<reference evidence="2 3" key="1">
    <citation type="submission" date="2020-05" db="EMBL/GenBank/DDBJ databases">
        <title>Bremerella alba sp. nov., a novel planctomycete isolated from the surface of the macroalga Fucus spiralis.</title>
        <authorList>
            <person name="Godinho O."/>
            <person name="Botelho R."/>
            <person name="Albuquerque L."/>
            <person name="Wiegand S."/>
            <person name="Da Costa M.S."/>
            <person name="Lobo-Da-Cunha A."/>
            <person name="Jogler C."/>
            <person name="Lage O.M."/>
        </authorList>
    </citation>
    <scope>NUCLEOTIDE SEQUENCE [LARGE SCALE GENOMIC DNA]</scope>
    <source>
        <strain evidence="2 3">FF15</strain>
    </source>
</reference>
<dbReference type="InterPro" id="IPR036259">
    <property type="entry name" value="MFS_trans_sf"/>
</dbReference>
<dbReference type="InterPro" id="IPR043745">
    <property type="entry name" value="DUF5690"/>
</dbReference>
<comment type="caution">
    <text evidence="2">The sequence shown here is derived from an EMBL/GenBank/DDBJ whole genome shotgun (WGS) entry which is preliminary data.</text>
</comment>
<keyword evidence="1" id="KW-0472">Membrane</keyword>
<sequence>MNNQPTTETREAQPSRWSVIATAAAAGFLVYFAMYAFRKPFTAATYAGEGLWGSGIELKTTFVIAQIIGYALSKYLGIDLCTRIPDRFRAWALLGLISIAEFALVLFAVLPLPGKVFAIFLNGVPLGMVWGLVIRYLEGRRSSDLLLACLCCSFIVSSGVVKDVGRGWINAGVDPYWMPAVTGLCFLPMFLLALGMLLWLPAPSAADIQSRSKRGKMSTTDRWSFVRSQWNTLWPLLLFYTGLTAYRDFRDNYSVEILNQLGYAEAPAIFSRMELPVALFVTLTLGALILVQNHRHGLAAIYTSMLVGMALIFVSTSMSFAGMIPGLTWMILVGLGSYLAYVPFNAVLFERLVALRGAGSAVFGIYLADALGYTGSIGVQLYKDLGADSLDRLTFFQHFSFVLSVIGMGCLVVSGLAILIGNHKRALGTNCTSQPSARPQTAEVIS</sequence>
<feature type="transmembrane region" description="Helical" evidence="1">
    <location>
        <begin position="116"/>
        <end position="137"/>
    </location>
</feature>
<dbReference type="AlphaFoldDB" id="A0A7V9A5U2"/>
<feature type="transmembrane region" description="Helical" evidence="1">
    <location>
        <begin position="90"/>
        <end position="110"/>
    </location>
</feature>
<dbReference type="EMBL" id="JABRWO010000002">
    <property type="protein sequence ID" value="MBA2113632.1"/>
    <property type="molecule type" value="Genomic_DNA"/>
</dbReference>
<dbReference type="SUPFAM" id="SSF103473">
    <property type="entry name" value="MFS general substrate transporter"/>
    <property type="match status" value="1"/>
</dbReference>
<evidence type="ECO:0000313" key="2">
    <source>
        <dbReference type="EMBL" id="MBA2113632.1"/>
    </source>
</evidence>
<keyword evidence="1" id="KW-0812">Transmembrane</keyword>
<feature type="transmembrane region" description="Helical" evidence="1">
    <location>
        <begin position="327"/>
        <end position="349"/>
    </location>
</feature>
<feature type="transmembrane region" description="Helical" evidence="1">
    <location>
        <begin position="223"/>
        <end position="243"/>
    </location>
</feature>
<dbReference type="Proteomes" id="UP000551616">
    <property type="component" value="Unassembled WGS sequence"/>
</dbReference>
<dbReference type="Pfam" id="PF18943">
    <property type="entry name" value="DUF5690"/>
    <property type="match status" value="1"/>
</dbReference>
<keyword evidence="3" id="KW-1185">Reference proteome</keyword>
<feature type="transmembrane region" description="Helical" evidence="1">
    <location>
        <begin position="361"/>
        <end position="379"/>
    </location>
</feature>
<feature type="transmembrane region" description="Helical" evidence="1">
    <location>
        <begin position="275"/>
        <end position="291"/>
    </location>
</feature>
<protein>
    <recommendedName>
        <fullName evidence="4">MFS transporter</fullName>
    </recommendedName>
</protein>
<accession>A0A7V9A5U2</accession>
<evidence type="ECO:0000313" key="3">
    <source>
        <dbReference type="Proteomes" id="UP000551616"/>
    </source>
</evidence>
<name>A0A7V9A5U2_9BACT</name>
<evidence type="ECO:0008006" key="4">
    <source>
        <dbReference type="Google" id="ProtNLM"/>
    </source>
</evidence>
<proteinExistence type="predicted"/>
<feature type="transmembrane region" description="Helical" evidence="1">
    <location>
        <begin position="399"/>
        <end position="420"/>
    </location>
</feature>
<feature type="transmembrane region" description="Helical" evidence="1">
    <location>
        <begin position="181"/>
        <end position="202"/>
    </location>
</feature>
<feature type="transmembrane region" description="Helical" evidence="1">
    <location>
        <begin position="298"/>
        <end position="321"/>
    </location>
</feature>
<organism evidence="2 3">
    <name type="scientific">Bremerella alba</name>
    <dbReference type="NCBI Taxonomy" id="980252"/>
    <lineage>
        <taxon>Bacteria</taxon>
        <taxon>Pseudomonadati</taxon>
        <taxon>Planctomycetota</taxon>
        <taxon>Planctomycetia</taxon>
        <taxon>Pirellulales</taxon>
        <taxon>Pirellulaceae</taxon>
        <taxon>Bremerella</taxon>
    </lineage>
</organism>